<feature type="region of interest" description="Disordered" evidence="4">
    <location>
        <begin position="1"/>
        <end position="38"/>
    </location>
</feature>
<dbReference type="GO" id="GO:0008234">
    <property type="term" value="F:cysteine-type peptidase activity"/>
    <property type="evidence" value="ECO:0007669"/>
    <property type="project" value="InterPro"/>
</dbReference>
<evidence type="ECO:0000256" key="3">
    <source>
        <dbReference type="ARBA" id="ARBA00022801"/>
    </source>
</evidence>
<dbReference type="AlphaFoldDB" id="A0A5N5D4V6"/>
<protein>
    <recommendedName>
        <fullName evidence="5">Ubiquitin-like protease family profile domain-containing protein</fullName>
    </recommendedName>
</protein>
<evidence type="ECO:0000256" key="2">
    <source>
        <dbReference type="ARBA" id="ARBA00022670"/>
    </source>
</evidence>
<feature type="compositionally biased region" description="Acidic residues" evidence="4">
    <location>
        <begin position="220"/>
        <end position="233"/>
    </location>
</feature>
<dbReference type="GO" id="GO:0019783">
    <property type="term" value="F:ubiquitin-like protein peptidase activity"/>
    <property type="evidence" value="ECO:0007669"/>
    <property type="project" value="UniProtKB-ARBA"/>
</dbReference>
<dbReference type="InterPro" id="IPR038765">
    <property type="entry name" value="Papain-like_cys_pep_sf"/>
</dbReference>
<evidence type="ECO:0000256" key="4">
    <source>
        <dbReference type="SAM" id="MobiDB-lite"/>
    </source>
</evidence>
<evidence type="ECO:0000259" key="5">
    <source>
        <dbReference type="PROSITE" id="PS50600"/>
    </source>
</evidence>
<feature type="compositionally biased region" description="Low complexity" evidence="4">
    <location>
        <begin position="21"/>
        <end position="36"/>
    </location>
</feature>
<dbReference type="GO" id="GO:0006508">
    <property type="term" value="P:proteolysis"/>
    <property type="evidence" value="ECO:0007669"/>
    <property type="project" value="UniProtKB-KW"/>
</dbReference>
<name>A0A5N5D4V6_9PEZI</name>
<sequence>MSPSPTTPRQPPRLPSADVHASPPRRSSPARDSASAVVRTAVPSPVSRFEDTVRRGCKTSLQAYNKISNEYSKAHNDANIDDILSLDVLTLLRALQAEVAQPQSEAAKLKARLARRWKTSVAEIDATFSATTSQHFLKHVCAIAQLIDLRTALPLLQQERDQRQSGSASHRGLKRTRDWTPQDADRVLKRLREEKDTAVDDGDENSEREIEGVRRAQDPLPDDLDELSDDDFFAPESLSPSPSPSPSASPYIFAPPESKLLQNHARKRRHLSPITEEPTPLPTRSPHSSQFLQSPLSFENHHSTAEPPLATPGLTQSSQDSDIPDNKSPPIPVASAPPDRPMASAVEEDGSVHAVDADGPAVLSDDEVPTLDIDRPAVLSDDDRAHALASLRPKTKLNSVAVNHALEFVVASQQEWAWIDSMHPAGLSDELAREQNATSFVHAVHLAPSHWALAVVNSLTKDLFILNSYRSLSQAVIQQVEATVADKLDVSERLCPQQPNDYDCGVYTVAFAFYAVAARPLPGTIASRFWRRCLEVLVSGNAPAEDDGDYGTVSIPTLTIGDSGSFCNVIPFSPSAAFAYSRRSESLYKREWATHCSLSLE</sequence>
<feature type="compositionally biased region" description="Basic and acidic residues" evidence="4">
    <location>
        <begin position="175"/>
        <end position="198"/>
    </location>
</feature>
<dbReference type="EMBL" id="VCHE01000072">
    <property type="protein sequence ID" value="KAB2572746.1"/>
    <property type="molecule type" value="Genomic_DNA"/>
</dbReference>
<keyword evidence="3" id="KW-0378">Hydrolase</keyword>
<comment type="caution">
    <text evidence="6">The sequence shown here is derived from an EMBL/GenBank/DDBJ whole genome shotgun (WGS) entry which is preliminary data.</text>
</comment>
<feature type="region of interest" description="Disordered" evidence="4">
    <location>
        <begin position="160"/>
        <end position="350"/>
    </location>
</feature>
<feature type="domain" description="Ubiquitin-like protease family profile" evidence="5">
    <location>
        <begin position="361"/>
        <end position="515"/>
    </location>
</feature>
<dbReference type="Proteomes" id="UP000325902">
    <property type="component" value="Unassembled WGS sequence"/>
</dbReference>
<keyword evidence="2" id="KW-0645">Protease</keyword>
<evidence type="ECO:0000313" key="7">
    <source>
        <dbReference type="Proteomes" id="UP000325902"/>
    </source>
</evidence>
<evidence type="ECO:0000313" key="6">
    <source>
        <dbReference type="EMBL" id="KAB2572746.1"/>
    </source>
</evidence>
<keyword evidence="7" id="KW-1185">Reference proteome</keyword>
<accession>A0A5N5D4V6</accession>
<proteinExistence type="inferred from homology"/>
<organism evidence="6 7">
    <name type="scientific">Lasiodiplodia theobromae</name>
    <dbReference type="NCBI Taxonomy" id="45133"/>
    <lineage>
        <taxon>Eukaryota</taxon>
        <taxon>Fungi</taxon>
        <taxon>Dikarya</taxon>
        <taxon>Ascomycota</taxon>
        <taxon>Pezizomycotina</taxon>
        <taxon>Dothideomycetes</taxon>
        <taxon>Dothideomycetes incertae sedis</taxon>
        <taxon>Botryosphaeriales</taxon>
        <taxon>Botryosphaeriaceae</taxon>
        <taxon>Lasiodiplodia</taxon>
    </lineage>
</organism>
<dbReference type="PROSITE" id="PS50600">
    <property type="entry name" value="ULP_PROTEASE"/>
    <property type="match status" value="1"/>
</dbReference>
<feature type="compositionally biased region" description="Basic and acidic residues" evidence="4">
    <location>
        <begin position="205"/>
        <end position="217"/>
    </location>
</feature>
<evidence type="ECO:0000256" key="1">
    <source>
        <dbReference type="ARBA" id="ARBA00005234"/>
    </source>
</evidence>
<gene>
    <name evidence="6" type="ORF">DBV05_g8601</name>
</gene>
<dbReference type="InterPro" id="IPR003653">
    <property type="entry name" value="Peptidase_C48_C"/>
</dbReference>
<dbReference type="Pfam" id="PF02902">
    <property type="entry name" value="Peptidase_C48"/>
    <property type="match status" value="1"/>
</dbReference>
<comment type="similarity">
    <text evidence="1">Belongs to the peptidase C48 family.</text>
</comment>
<dbReference type="SUPFAM" id="SSF54001">
    <property type="entry name" value="Cysteine proteinases"/>
    <property type="match status" value="1"/>
</dbReference>
<dbReference type="Gene3D" id="3.40.395.10">
    <property type="entry name" value="Adenoviral Proteinase, Chain A"/>
    <property type="match status" value="1"/>
</dbReference>
<reference evidence="6 7" key="1">
    <citation type="journal article" date="2019" name="Sci. Rep.">
        <title>A multi-omics analysis of the grapevine pathogen Lasiodiplodia theobromae reveals that temperature affects the expression of virulence- and pathogenicity-related genes.</title>
        <authorList>
            <person name="Felix C."/>
            <person name="Meneses R."/>
            <person name="Goncalves M.F.M."/>
            <person name="Tilleman L."/>
            <person name="Duarte A.S."/>
            <person name="Jorrin-Novo J.V."/>
            <person name="Van de Peer Y."/>
            <person name="Deforce D."/>
            <person name="Van Nieuwerburgh F."/>
            <person name="Esteves A.C."/>
            <person name="Alves A."/>
        </authorList>
    </citation>
    <scope>NUCLEOTIDE SEQUENCE [LARGE SCALE GENOMIC DNA]</scope>
    <source>
        <strain evidence="6 7">LA-SOL3</strain>
    </source>
</reference>
<feature type="compositionally biased region" description="Polar residues" evidence="4">
    <location>
        <begin position="285"/>
        <end position="297"/>
    </location>
</feature>
<feature type="compositionally biased region" description="Pro residues" evidence="4">
    <location>
        <begin position="1"/>
        <end position="14"/>
    </location>
</feature>